<dbReference type="PANTHER" id="PTHR30115">
    <property type="entry name" value="NITROGEN REGULATORY PROTEIN P-II"/>
    <property type="match status" value="1"/>
</dbReference>
<dbReference type="PANTHER" id="PTHR30115:SF11">
    <property type="entry name" value="NITROGEN REGULATORY PROTEIN P-II HOMOLOG"/>
    <property type="match status" value="1"/>
</dbReference>
<organism evidence="2 3">
    <name type="scientific">Methanoculleus caldifontis</name>
    <dbReference type="NCBI Taxonomy" id="2651577"/>
    <lineage>
        <taxon>Archaea</taxon>
        <taxon>Methanobacteriati</taxon>
        <taxon>Methanobacteriota</taxon>
        <taxon>Stenosarchaea group</taxon>
        <taxon>Methanomicrobia</taxon>
        <taxon>Methanomicrobiales</taxon>
        <taxon>Methanomicrobiaceae</taxon>
        <taxon>Methanoculleus</taxon>
    </lineage>
</organism>
<accession>A0ABU3X117</accession>
<dbReference type="InterPro" id="IPR011322">
    <property type="entry name" value="N-reg_PII-like_a/b"/>
</dbReference>
<dbReference type="SMART" id="SM00938">
    <property type="entry name" value="P-II"/>
    <property type="match status" value="1"/>
</dbReference>
<sequence>MKMVTAIIRPEKFDSVKSALEASGIYGMTISEVRGRGAQKGISLQFRGKTVPVDLIPKMKIEMVVKSAEVDEVIRIIREHGRTGKFGDGRVFVMPIETMCKVRTDEVDPVDQ</sequence>
<dbReference type="InterPro" id="IPR015867">
    <property type="entry name" value="N-reg_PII/ATP_PRibTrfase_C"/>
</dbReference>
<evidence type="ECO:0000313" key="3">
    <source>
        <dbReference type="Proteomes" id="UP001281203"/>
    </source>
</evidence>
<dbReference type="EMBL" id="WBKO01000001">
    <property type="protein sequence ID" value="MDV2481717.1"/>
    <property type="molecule type" value="Genomic_DNA"/>
</dbReference>
<gene>
    <name evidence="2" type="ORF">F8E02_06795</name>
</gene>
<dbReference type="PROSITE" id="PS00638">
    <property type="entry name" value="PII_GLNB_CTER"/>
    <property type="match status" value="1"/>
</dbReference>
<name>A0ABU3X117_9EURY</name>
<dbReference type="InterPro" id="IPR002187">
    <property type="entry name" value="N-reg_PII"/>
</dbReference>
<dbReference type="InterPro" id="IPR017918">
    <property type="entry name" value="N-reg_PII_CS"/>
</dbReference>
<reference evidence="2 3" key="1">
    <citation type="submission" date="2019-10" db="EMBL/GenBank/DDBJ databases">
        <title>Isolation and characterization of Methanoculleus sp. Wushi-C6 from a hot spring well.</title>
        <authorList>
            <person name="Chen S.-C."/>
            <person name="Lan Z.-H."/>
            <person name="You Y.-T."/>
            <person name="Lai M.-C."/>
        </authorList>
    </citation>
    <scope>NUCLEOTIDE SEQUENCE [LARGE SCALE GENOMIC DNA]</scope>
    <source>
        <strain evidence="2 3">Wushi-C6</strain>
    </source>
</reference>
<dbReference type="Proteomes" id="UP001281203">
    <property type="component" value="Unassembled WGS sequence"/>
</dbReference>
<dbReference type="Gene3D" id="3.30.70.120">
    <property type="match status" value="1"/>
</dbReference>
<dbReference type="PRINTS" id="PR00340">
    <property type="entry name" value="PIIGLNB"/>
</dbReference>
<dbReference type="SUPFAM" id="SSF54913">
    <property type="entry name" value="GlnB-like"/>
    <property type="match status" value="1"/>
</dbReference>
<evidence type="ECO:0000256" key="1">
    <source>
        <dbReference type="RuleBase" id="RU003936"/>
    </source>
</evidence>
<dbReference type="Pfam" id="PF00543">
    <property type="entry name" value="P-II"/>
    <property type="match status" value="1"/>
</dbReference>
<dbReference type="RefSeq" id="WP_317064739.1">
    <property type="nucleotide sequence ID" value="NZ_WBKO01000001.1"/>
</dbReference>
<evidence type="ECO:0000313" key="2">
    <source>
        <dbReference type="EMBL" id="MDV2481717.1"/>
    </source>
</evidence>
<keyword evidence="3" id="KW-1185">Reference proteome</keyword>
<comment type="caution">
    <text evidence="2">The sequence shown here is derived from an EMBL/GenBank/DDBJ whole genome shotgun (WGS) entry which is preliminary data.</text>
</comment>
<proteinExistence type="inferred from homology"/>
<comment type="similarity">
    <text evidence="1">Belongs to the P(II) protein family.</text>
</comment>
<dbReference type="PROSITE" id="PS51343">
    <property type="entry name" value="PII_GLNB_DOM"/>
    <property type="match status" value="1"/>
</dbReference>
<protein>
    <submittedName>
        <fullName evidence="2">P-II family nitrogen regulator</fullName>
    </submittedName>
</protein>